<dbReference type="EMBL" id="BARU01031286">
    <property type="protein sequence ID" value="GAH72987.1"/>
    <property type="molecule type" value="Genomic_DNA"/>
</dbReference>
<proteinExistence type="predicted"/>
<feature type="non-terminal residue" evidence="1">
    <location>
        <position position="37"/>
    </location>
</feature>
<reference evidence="1" key="1">
    <citation type="journal article" date="2014" name="Front. Microbiol.">
        <title>High frequency of phylogenetically diverse reductive dehalogenase-homologous genes in deep subseafloor sedimentary metagenomes.</title>
        <authorList>
            <person name="Kawai M."/>
            <person name="Futagami T."/>
            <person name="Toyoda A."/>
            <person name="Takaki Y."/>
            <person name="Nishi S."/>
            <person name="Hori S."/>
            <person name="Arai W."/>
            <person name="Tsubouchi T."/>
            <person name="Morono Y."/>
            <person name="Uchiyama I."/>
            <person name="Ito T."/>
            <person name="Fujiyama A."/>
            <person name="Inagaki F."/>
            <person name="Takami H."/>
        </authorList>
    </citation>
    <scope>NUCLEOTIDE SEQUENCE</scope>
    <source>
        <strain evidence="1">Expedition CK06-06</strain>
    </source>
</reference>
<accession>X1HU70</accession>
<evidence type="ECO:0000313" key="1">
    <source>
        <dbReference type="EMBL" id="GAH72987.1"/>
    </source>
</evidence>
<evidence type="ECO:0008006" key="2">
    <source>
        <dbReference type="Google" id="ProtNLM"/>
    </source>
</evidence>
<dbReference type="Gene3D" id="3.40.50.2020">
    <property type="match status" value="1"/>
</dbReference>
<organism evidence="1">
    <name type="scientific">marine sediment metagenome</name>
    <dbReference type="NCBI Taxonomy" id="412755"/>
    <lineage>
        <taxon>unclassified sequences</taxon>
        <taxon>metagenomes</taxon>
        <taxon>ecological metagenomes</taxon>
    </lineage>
</organism>
<dbReference type="InterPro" id="IPR029057">
    <property type="entry name" value="PRTase-like"/>
</dbReference>
<gene>
    <name evidence="1" type="ORF">S03H2_49511</name>
</gene>
<sequence>MNNVEEIFQKSGAILKGHFLLTSGLHSPIYWEKFRVL</sequence>
<name>X1HU70_9ZZZZ</name>
<protein>
    <recommendedName>
        <fullName evidence="2">Orotate phosphoribosyltransferase</fullName>
    </recommendedName>
</protein>
<comment type="caution">
    <text evidence="1">The sequence shown here is derived from an EMBL/GenBank/DDBJ whole genome shotgun (WGS) entry which is preliminary data.</text>
</comment>
<dbReference type="AlphaFoldDB" id="X1HU70"/>